<evidence type="ECO:0000256" key="4">
    <source>
        <dbReference type="ARBA" id="ARBA00023136"/>
    </source>
</evidence>
<evidence type="ECO:0000256" key="3">
    <source>
        <dbReference type="ARBA" id="ARBA00022989"/>
    </source>
</evidence>
<feature type="compositionally biased region" description="Low complexity" evidence="6">
    <location>
        <begin position="498"/>
        <end position="521"/>
    </location>
</feature>
<dbReference type="EMBL" id="JBHLUN010000008">
    <property type="protein sequence ID" value="MFC0408979.1"/>
    <property type="molecule type" value="Genomic_DNA"/>
</dbReference>
<evidence type="ECO:0000256" key="2">
    <source>
        <dbReference type="ARBA" id="ARBA00022692"/>
    </source>
</evidence>
<feature type="transmembrane region" description="Helical" evidence="7">
    <location>
        <begin position="81"/>
        <end position="101"/>
    </location>
</feature>
<keyword evidence="4 7" id="KW-0472">Membrane</keyword>
<keyword evidence="9" id="KW-1185">Reference proteome</keyword>
<evidence type="ECO:0000256" key="6">
    <source>
        <dbReference type="SAM" id="MobiDB-lite"/>
    </source>
</evidence>
<organism evidence="8 9">
    <name type="scientific">Roseomonas elaeocarpi</name>
    <dbReference type="NCBI Taxonomy" id="907779"/>
    <lineage>
        <taxon>Bacteria</taxon>
        <taxon>Pseudomonadati</taxon>
        <taxon>Pseudomonadota</taxon>
        <taxon>Alphaproteobacteria</taxon>
        <taxon>Acetobacterales</taxon>
        <taxon>Roseomonadaceae</taxon>
        <taxon>Roseomonas</taxon>
    </lineage>
</organism>
<feature type="region of interest" description="Disordered" evidence="6">
    <location>
        <begin position="497"/>
        <end position="527"/>
    </location>
</feature>
<gene>
    <name evidence="8" type="ORF">ACFFGY_12010</name>
</gene>
<dbReference type="InterPro" id="IPR019133">
    <property type="entry name" value="MIC60"/>
</dbReference>
<reference evidence="8 9" key="1">
    <citation type="submission" date="2024-09" db="EMBL/GenBank/DDBJ databases">
        <authorList>
            <person name="Sun Q."/>
            <person name="Mori K."/>
        </authorList>
    </citation>
    <scope>NUCLEOTIDE SEQUENCE [LARGE SCALE GENOMIC DNA]</scope>
    <source>
        <strain evidence="8 9">TBRC 5777</strain>
    </source>
</reference>
<sequence>MSDTPENQPVQTPAAAPAAPHPAPNPSAANQGSGTQSAGTQSGGAQAAGTQSAPGTVGAAPGVRLGSGLPPSPPARRFDPAVLAIVAGVVVLGGALAFLFLNNPNAAPSAESTRSLVVALQKRVDQLEAANIGGLQAKLEADETRMAALEKAAQELASRPPGDPTNKPAIEALGARLDGIDTREATASKRVDDSLAALEADLTQRRQAQEARRVETEKQVSDRLSAIENNAGQAARENTQRIAAVEGRVGEVENRAAARAAEAERNLSQRIADAEKQIAQRVADAEAAIAPRLAALDQTIAQRVDAATQQMDKRVAEQNAALDTRLATFDQRVQQAESAERRVGFLAARGAIQSALEAGRPLKTALGNLPGTAPAALTRYADAAPPTEASLRLSFEDAARAARAAAEPQGQGAMDSALARIQGLVTVRRGDQVVVGDTVSGTLERARRALDAGDLAKAVAELDTMGPQPKAAMQNWLDQAQGLLSAQVALRDLSAQDGGTAPATATPSGAAPSGTAPAGATRSGSGG</sequence>
<evidence type="ECO:0000256" key="1">
    <source>
        <dbReference type="ARBA" id="ARBA00004370"/>
    </source>
</evidence>
<feature type="region of interest" description="Disordered" evidence="6">
    <location>
        <begin position="1"/>
        <end position="71"/>
    </location>
</feature>
<feature type="coiled-coil region" evidence="5">
    <location>
        <begin position="110"/>
        <end position="159"/>
    </location>
</feature>
<dbReference type="RefSeq" id="WP_377044733.1">
    <property type="nucleotide sequence ID" value="NZ_JBHLUN010000008.1"/>
</dbReference>
<proteinExistence type="predicted"/>
<comment type="subcellular location">
    <subcellularLocation>
        <location evidence="1">Membrane</location>
    </subcellularLocation>
</comment>
<feature type="compositionally biased region" description="Polar residues" evidence="6">
    <location>
        <begin position="1"/>
        <end position="11"/>
    </location>
</feature>
<accession>A0ABV6JTC5</accession>
<dbReference type="Gene3D" id="1.20.120.20">
    <property type="entry name" value="Apolipoprotein"/>
    <property type="match status" value="1"/>
</dbReference>
<evidence type="ECO:0000256" key="7">
    <source>
        <dbReference type="SAM" id="Phobius"/>
    </source>
</evidence>
<dbReference type="Proteomes" id="UP001589865">
    <property type="component" value="Unassembled WGS sequence"/>
</dbReference>
<keyword evidence="2 7" id="KW-0812">Transmembrane</keyword>
<keyword evidence="5" id="KW-0175">Coiled coil</keyword>
<protein>
    <submittedName>
        <fullName evidence="8">Mitofilin family membrane protein</fullName>
    </submittedName>
</protein>
<evidence type="ECO:0000313" key="8">
    <source>
        <dbReference type="EMBL" id="MFC0408979.1"/>
    </source>
</evidence>
<keyword evidence="3 7" id="KW-1133">Transmembrane helix</keyword>
<dbReference type="Pfam" id="PF09731">
    <property type="entry name" value="Mitofilin"/>
    <property type="match status" value="1"/>
</dbReference>
<evidence type="ECO:0000313" key="9">
    <source>
        <dbReference type="Proteomes" id="UP001589865"/>
    </source>
</evidence>
<evidence type="ECO:0000256" key="5">
    <source>
        <dbReference type="SAM" id="Coils"/>
    </source>
</evidence>
<name>A0ABV6JTC5_9PROT</name>
<comment type="caution">
    <text evidence="8">The sequence shown here is derived from an EMBL/GenBank/DDBJ whole genome shotgun (WGS) entry which is preliminary data.</text>
</comment>
<feature type="compositionally biased region" description="Low complexity" evidence="6">
    <location>
        <begin position="26"/>
        <end position="56"/>
    </location>
</feature>